<organism evidence="7 8">
    <name type="scientific">Gonium pectorale</name>
    <name type="common">Green alga</name>
    <dbReference type="NCBI Taxonomy" id="33097"/>
    <lineage>
        <taxon>Eukaryota</taxon>
        <taxon>Viridiplantae</taxon>
        <taxon>Chlorophyta</taxon>
        <taxon>core chlorophytes</taxon>
        <taxon>Chlorophyceae</taxon>
        <taxon>CS clade</taxon>
        <taxon>Chlamydomonadales</taxon>
        <taxon>Volvocaceae</taxon>
        <taxon>Gonium</taxon>
    </lineage>
</organism>
<evidence type="ECO:0000256" key="3">
    <source>
        <dbReference type="ARBA" id="ARBA00022884"/>
    </source>
</evidence>
<dbReference type="SUPFAM" id="SSF54928">
    <property type="entry name" value="RNA-binding domain, RBD"/>
    <property type="match status" value="2"/>
</dbReference>
<dbReference type="SMART" id="SM00360">
    <property type="entry name" value="RRM"/>
    <property type="match status" value="3"/>
</dbReference>
<feature type="region of interest" description="Disordered" evidence="5">
    <location>
        <begin position="1"/>
        <end position="20"/>
    </location>
</feature>
<dbReference type="Pfam" id="PF00076">
    <property type="entry name" value="RRM_1"/>
    <property type="match status" value="3"/>
</dbReference>
<dbReference type="GO" id="GO:0003723">
    <property type="term" value="F:RNA binding"/>
    <property type="evidence" value="ECO:0007669"/>
    <property type="project" value="UniProtKB-UniRule"/>
</dbReference>
<dbReference type="PANTHER" id="PTHR48036">
    <property type="entry name" value="SPLICING FACTOR (PAD-1), PUTATIVE (AFU_ORTHOLOGUE AFUA_1G15810)-RELATED"/>
    <property type="match status" value="1"/>
</dbReference>
<name>A0A150G883_GONPE</name>
<proteinExistence type="predicted"/>
<sequence length="474" mass="49265">MCASRRSPTPPAERLAREKERELRELERATRTIFAYNLSLRADERDLFEFFSKVGRVVDIKLITDKNTKKSRGLAYIEFSKVDEVISAVALTGNILKGQPVMVKASEAEKNMAWEAAQQQKQSTQAATQQLLSSLASGDANSGGATAAASLTAGGPCWLNVSGLHKDLGEAEIQQLFAPFGSLTSAQVVRDATGRSTGVAHLQFSAMDAAARAMAHWHGRKLMDGHLTVTACAPPALGLAGSAAALLTGAGALPLGVPGLAVGSAAGVLPAAVAPSASAAAAATTATQGAVVTTGELDEDEEGGGIKMSAQSRVALMSKLAGAAGLPAPATHVMPTGVPTTAAAAAQASMDPVVLLQQGVLGPSSPIPTPCLMLKNMFDAASTAGDAAAQAAAAAELAVEVEADVREECSRFGELVHVWVDPRSKGFVYLRFTTTQAAEAAHKALHGRWYGGRQILAEYQFLQVYNSHFKLPQK</sequence>
<dbReference type="InterPro" id="IPR006509">
    <property type="entry name" value="RBM39_SF"/>
</dbReference>
<comment type="caution">
    <text evidence="7">The sequence shown here is derived from an EMBL/GenBank/DDBJ whole genome shotgun (WGS) entry which is preliminary data.</text>
</comment>
<feature type="domain" description="RRM" evidence="6">
    <location>
        <begin position="157"/>
        <end position="234"/>
    </location>
</feature>
<dbReference type="OrthoDB" id="8123449at2759"/>
<dbReference type="Proteomes" id="UP000075714">
    <property type="component" value="Unassembled WGS sequence"/>
</dbReference>
<dbReference type="CDD" id="cd12283">
    <property type="entry name" value="RRM1_RBM39_like"/>
    <property type="match status" value="1"/>
</dbReference>
<dbReference type="PROSITE" id="PS50102">
    <property type="entry name" value="RRM"/>
    <property type="match status" value="3"/>
</dbReference>
<dbReference type="Gene3D" id="3.30.70.330">
    <property type="match status" value="3"/>
</dbReference>
<keyword evidence="3 4" id="KW-0694">RNA-binding</keyword>
<dbReference type="Pfam" id="PF15519">
    <property type="entry name" value="RBM39linker"/>
    <property type="match status" value="1"/>
</dbReference>
<evidence type="ECO:0000256" key="1">
    <source>
        <dbReference type="ARBA" id="ARBA00022553"/>
    </source>
</evidence>
<reference evidence="8" key="1">
    <citation type="journal article" date="2016" name="Nat. Commun.">
        <title>The Gonium pectorale genome demonstrates co-option of cell cycle regulation during the evolution of multicellularity.</title>
        <authorList>
            <person name="Hanschen E.R."/>
            <person name="Marriage T.N."/>
            <person name="Ferris P.J."/>
            <person name="Hamaji T."/>
            <person name="Toyoda A."/>
            <person name="Fujiyama A."/>
            <person name="Neme R."/>
            <person name="Noguchi H."/>
            <person name="Minakuchi Y."/>
            <person name="Suzuki M."/>
            <person name="Kawai-Toyooka H."/>
            <person name="Smith D.R."/>
            <person name="Sparks H."/>
            <person name="Anderson J."/>
            <person name="Bakaric R."/>
            <person name="Luria V."/>
            <person name="Karger A."/>
            <person name="Kirschner M.W."/>
            <person name="Durand P.M."/>
            <person name="Michod R.E."/>
            <person name="Nozaki H."/>
            <person name="Olson B.J."/>
        </authorList>
    </citation>
    <scope>NUCLEOTIDE SEQUENCE [LARGE SCALE GENOMIC DNA]</scope>
    <source>
        <strain evidence="8">NIES-2863</strain>
    </source>
</reference>
<evidence type="ECO:0000259" key="6">
    <source>
        <dbReference type="PROSITE" id="PS50102"/>
    </source>
</evidence>
<evidence type="ECO:0000313" key="7">
    <source>
        <dbReference type="EMBL" id="KXZ45570.1"/>
    </source>
</evidence>
<evidence type="ECO:0000256" key="4">
    <source>
        <dbReference type="PROSITE-ProRule" id="PRU00176"/>
    </source>
</evidence>
<accession>A0A150G883</accession>
<dbReference type="NCBIfam" id="TIGR01622">
    <property type="entry name" value="SF-CC1"/>
    <property type="match status" value="1"/>
</dbReference>
<dbReference type="AlphaFoldDB" id="A0A150G883"/>
<dbReference type="CDD" id="cd12285">
    <property type="entry name" value="RRM3_RBM39_like"/>
    <property type="match status" value="1"/>
</dbReference>
<feature type="domain" description="RRM" evidence="6">
    <location>
        <begin position="31"/>
        <end position="108"/>
    </location>
</feature>
<protein>
    <recommendedName>
        <fullName evidence="6">RRM domain-containing protein</fullName>
    </recommendedName>
</protein>
<keyword evidence="8" id="KW-1185">Reference proteome</keyword>
<dbReference type="InterPro" id="IPR029123">
    <property type="entry name" value="RBM39_linker"/>
</dbReference>
<dbReference type="GO" id="GO:0005634">
    <property type="term" value="C:nucleus"/>
    <property type="evidence" value="ECO:0007669"/>
    <property type="project" value="InterPro"/>
</dbReference>
<evidence type="ECO:0000256" key="5">
    <source>
        <dbReference type="SAM" id="MobiDB-lite"/>
    </source>
</evidence>
<dbReference type="InterPro" id="IPR035979">
    <property type="entry name" value="RBD_domain_sf"/>
</dbReference>
<gene>
    <name evidence="7" type="ORF">GPECTOR_53g156</name>
</gene>
<dbReference type="GO" id="GO:0006397">
    <property type="term" value="P:mRNA processing"/>
    <property type="evidence" value="ECO:0007669"/>
    <property type="project" value="InterPro"/>
</dbReference>
<evidence type="ECO:0000256" key="2">
    <source>
        <dbReference type="ARBA" id="ARBA00022737"/>
    </source>
</evidence>
<dbReference type="InterPro" id="IPR012677">
    <property type="entry name" value="Nucleotide-bd_a/b_plait_sf"/>
</dbReference>
<dbReference type="STRING" id="33097.A0A150G883"/>
<evidence type="ECO:0000313" key="8">
    <source>
        <dbReference type="Proteomes" id="UP000075714"/>
    </source>
</evidence>
<feature type="domain" description="RRM" evidence="6">
    <location>
        <begin position="402"/>
        <end position="462"/>
    </location>
</feature>
<dbReference type="InterPro" id="IPR000504">
    <property type="entry name" value="RRM_dom"/>
</dbReference>
<keyword evidence="1" id="KW-0597">Phosphoprotein</keyword>
<dbReference type="EMBL" id="LSYV01000054">
    <property type="protein sequence ID" value="KXZ45570.1"/>
    <property type="molecule type" value="Genomic_DNA"/>
</dbReference>
<keyword evidence="2" id="KW-0677">Repeat</keyword>